<dbReference type="GO" id="GO:0005634">
    <property type="term" value="C:nucleus"/>
    <property type="evidence" value="ECO:0007669"/>
    <property type="project" value="UniProtKB-SubCell"/>
</dbReference>
<evidence type="ECO:0000256" key="2">
    <source>
        <dbReference type="ARBA" id="ARBA00009340"/>
    </source>
</evidence>
<evidence type="ECO:0000259" key="7">
    <source>
        <dbReference type="Pfam" id="PF14500"/>
    </source>
</evidence>
<dbReference type="GO" id="GO:0051604">
    <property type="term" value="P:protein maturation"/>
    <property type="evidence" value="ECO:0007669"/>
    <property type="project" value="UniProtKB-UniRule"/>
</dbReference>
<accession>A0A9Q0JU66</accession>
<evidence type="ECO:0000256" key="4">
    <source>
        <dbReference type="ARBA" id="ARBA00023242"/>
    </source>
</evidence>
<comment type="similarity">
    <text evidence="2 5">Belongs to the MET18/MMS19 family.</text>
</comment>
<reference evidence="8" key="1">
    <citation type="journal article" date="2023" name="Plant J.">
        <title>The genome of the king protea, Protea cynaroides.</title>
        <authorList>
            <person name="Chang J."/>
            <person name="Duong T.A."/>
            <person name="Schoeman C."/>
            <person name="Ma X."/>
            <person name="Roodt D."/>
            <person name="Barker N."/>
            <person name="Li Z."/>
            <person name="Van de Peer Y."/>
            <person name="Mizrachi E."/>
        </authorList>
    </citation>
    <scope>NUCLEOTIDE SEQUENCE</scope>
    <source>
        <tissue evidence="8">Young leaves</tissue>
    </source>
</reference>
<evidence type="ECO:0000256" key="1">
    <source>
        <dbReference type="ARBA" id="ARBA00004123"/>
    </source>
</evidence>
<organism evidence="8 9">
    <name type="scientific">Protea cynaroides</name>
    <dbReference type="NCBI Taxonomy" id="273540"/>
    <lineage>
        <taxon>Eukaryota</taxon>
        <taxon>Viridiplantae</taxon>
        <taxon>Streptophyta</taxon>
        <taxon>Embryophyta</taxon>
        <taxon>Tracheophyta</taxon>
        <taxon>Spermatophyta</taxon>
        <taxon>Magnoliopsida</taxon>
        <taxon>Proteales</taxon>
        <taxon>Proteaceae</taxon>
        <taxon>Protea</taxon>
    </lineage>
</organism>
<dbReference type="InterPro" id="IPR011989">
    <property type="entry name" value="ARM-like"/>
</dbReference>
<feature type="domain" description="MMS19 C-terminal" evidence="6">
    <location>
        <begin position="616"/>
        <end position="1097"/>
    </location>
</feature>
<keyword evidence="5" id="KW-0234">DNA repair</keyword>
<dbReference type="AlphaFoldDB" id="A0A9Q0JU66"/>
<dbReference type="SUPFAM" id="SSF48371">
    <property type="entry name" value="ARM repeat"/>
    <property type="match status" value="1"/>
</dbReference>
<evidence type="ECO:0000256" key="5">
    <source>
        <dbReference type="RuleBase" id="RU367072"/>
    </source>
</evidence>
<protein>
    <recommendedName>
        <fullName evidence="5">MMS19 nucleotide excision repair protein</fullName>
    </recommendedName>
</protein>
<dbReference type="OrthoDB" id="342900at2759"/>
<keyword evidence="4 5" id="KW-0539">Nucleus</keyword>
<proteinExistence type="inferred from homology"/>
<dbReference type="EMBL" id="JAMYWD010000012">
    <property type="protein sequence ID" value="KAJ4951961.1"/>
    <property type="molecule type" value="Genomic_DNA"/>
</dbReference>
<keyword evidence="5" id="KW-0227">DNA damage</keyword>
<keyword evidence="3" id="KW-0677">Repeat</keyword>
<dbReference type="Pfam" id="PF12460">
    <property type="entry name" value="MMS19_C"/>
    <property type="match status" value="1"/>
</dbReference>
<dbReference type="InterPro" id="IPR016024">
    <property type="entry name" value="ARM-type_fold"/>
</dbReference>
<gene>
    <name evidence="8" type="ORF">NE237_028793</name>
</gene>
<name>A0A9Q0JU66_9MAGN</name>
<evidence type="ECO:0000313" key="8">
    <source>
        <dbReference type="EMBL" id="KAJ4951961.1"/>
    </source>
</evidence>
<evidence type="ECO:0000313" key="9">
    <source>
        <dbReference type="Proteomes" id="UP001141806"/>
    </source>
</evidence>
<comment type="function">
    <text evidence="5">Key component of the cytosolic iron-sulfur protein assembly (CIA) complex, a multiprotein complex that mediates the incorporation of iron-sulfur cluster into apoproteins specifically involved in DNA metabolism and genomic integrity. In the CIA complex, MMS19 acts as an adapter between early-acting CIA components and a subset of cellular target iron-sulfur proteins.</text>
</comment>
<dbReference type="InterPro" id="IPR039920">
    <property type="entry name" value="MMS19"/>
</dbReference>
<dbReference type="InterPro" id="IPR029240">
    <property type="entry name" value="MMS19_N"/>
</dbReference>
<dbReference type="GO" id="GO:0016226">
    <property type="term" value="P:iron-sulfur cluster assembly"/>
    <property type="evidence" value="ECO:0007669"/>
    <property type="project" value="UniProtKB-UniRule"/>
</dbReference>
<dbReference type="PANTHER" id="PTHR12891">
    <property type="entry name" value="DNA REPAIR/TRANSCRIPTION PROTEIN MET18/MMS19"/>
    <property type="match status" value="1"/>
</dbReference>
<sequence length="1148" mass="127709">MAKLSSLVQHIEAFVDVSRPANQQTVSIDAVASLLKNDLLTIETLVKEMEMYLTTTDNIIRARGILLLGEVLTCLTENPLGNATVHSLIRFFTDRLADWQALHGALLGCLALLRRKSDAGMVTGSDARALAESYVKNLQVQSLGQHDRQMCFELLECLLSGYPNDVASLGDVLVYGICEAIDGEKDPRCLMVTFHLVEILAQVFPDPSGPLAHYAADSFEILSSYFPVHFTHPKSDDLYVKRDDLSKALMLAFSSTPFYEPFAIPLLLEKLSSSLPSAKVDSLKYLSSCASKYGVDRMEKHSREIWLALKDTIFTLSSENVLSVVSESPDAMGFQENEVVKEGLICLHHIILQNSNLFINLIVEDEDVEVIFRSVTSCRSYNDITVEDRKKLYMLGRILSVSAQVSSSSCSRIFQTFFLRLMDILGVPLDGSFLLSEKLNSGALYLCIELLAACKNLVLDSQEYASKSFSLEDTCCSLLRNVSAALTDALSSILVLRMDQGVSEDIYSGVKGLQYLATFPGFLPISKPLFENILAIFMSIITSGNERALLWKLSLKALVQIGTFIEKYHDSEKGLGYMNIVIEKFIELICTDDSVMSFRLKLEAITDIGSTGKDFMLRITQGMEEAISTNFYEACIKENLKAVEILLPLLECYSSKVLPWFQNTGDFEKVVLNFAINIWNQIENILTVSTCFQKKDLLDATMMAMSLAVGMCSEENQAMIVQKAYNVLSLVTSLPLNESLPLSAPINVEGLEHSQYLYSFSSVDEWLISLFASVIMAVRPQTEIPNVKLILKLFVSVLLRGLVPAAQALGSMINKLPVKLNSTEGSSTCTLEEAMDIIFEANLWSLSVNDPLRKCNIMDRNKVGITNLFLNIYENVTVPTQAIVGLAWIGKGLLMRGHEKVKEITMLFLRCLLSSGKIRIFPVQQDSLGDCNGPDIDPFVMRSAADAFHVLLGDSEVCLNRRCHATIRPLYKQHFFSIMMPILLSSVAESDSSTSRHFLYRAFAHVISGSPVIAVLAEAKKLIAVILDALSTLSVDVMDKDLIYSLILTLSAILTDENERDAVTENAHIIIDRLIGLTSYSHKMLVRETAIQCLTALCGLPYVRIYPMRTQVLRAILKALDDPKRIVRQEAVRCRQAWESISSRSLQF</sequence>
<dbReference type="PANTHER" id="PTHR12891:SF0">
    <property type="entry name" value="MMS19 NUCLEOTIDE EXCISION REPAIR PROTEIN HOMOLOG"/>
    <property type="match status" value="1"/>
</dbReference>
<comment type="caution">
    <text evidence="8">The sequence shown here is derived from an EMBL/GenBank/DDBJ whole genome shotgun (WGS) entry which is preliminary data.</text>
</comment>
<dbReference type="GO" id="GO:0006281">
    <property type="term" value="P:DNA repair"/>
    <property type="evidence" value="ECO:0007669"/>
    <property type="project" value="UniProtKB-UniRule"/>
</dbReference>
<evidence type="ECO:0000256" key="3">
    <source>
        <dbReference type="ARBA" id="ARBA00022737"/>
    </source>
</evidence>
<dbReference type="Proteomes" id="UP001141806">
    <property type="component" value="Unassembled WGS sequence"/>
</dbReference>
<dbReference type="InterPro" id="IPR024687">
    <property type="entry name" value="MMS19_C"/>
</dbReference>
<keyword evidence="9" id="KW-1185">Reference proteome</keyword>
<dbReference type="Pfam" id="PF14500">
    <property type="entry name" value="MMS19_N"/>
    <property type="match status" value="1"/>
</dbReference>
<feature type="domain" description="MMS19 N-terminal" evidence="7">
    <location>
        <begin position="46"/>
        <end position="314"/>
    </location>
</feature>
<dbReference type="GO" id="GO:0097361">
    <property type="term" value="C:cytosolic [4Fe-4S] assembly targeting complex"/>
    <property type="evidence" value="ECO:0007669"/>
    <property type="project" value="UniProtKB-UniRule"/>
</dbReference>
<dbReference type="Gene3D" id="1.25.10.10">
    <property type="entry name" value="Leucine-rich Repeat Variant"/>
    <property type="match status" value="1"/>
</dbReference>
<evidence type="ECO:0000259" key="6">
    <source>
        <dbReference type="Pfam" id="PF12460"/>
    </source>
</evidence>
<comment type="subcellular location">
    <subcellularLocation>
        <location evidence="1 5">Nucleus</location>
    </subcellularLocation>
</comment>